<organism evidence="1 2">
    <name type="scientific">Pseudoalteromonas luteoviolacea</name>
    <dbReference type="NCBI Taxonomy" id="43657"/>
    <lineage>
        <taxon>Bacteria</taxon>
        <taxon>Pseudomonadati</taxon>
        <taxon>Pseudomonadota</taxon>
        <taxon>Gammaproteobacteria</taxon>
        <taxon>Alteromonadales</taxon>
        <taxon>Pseudoalteromonadaceae</taxon>
        <taxon>Pseudoalteromonas</taxon>
    </lineage>
</organism>
<dbReference type="OrthoDB" id="547680at2"/>
<gene>
    <name evidence="1" type="ORF">JF50_25445</name>
</gene>
<comment type="caution">
    <text evidence="1">The sequence shown here is derived from an EMBL/GenBank/DDBJ whole genome shotgun (WGS) entry which is preliminary data.</text>
</comment>
<dbReference type="EMBL" id="JWIC01000010">
    <property type="protein sequence ID" value="KID55148.1"/>
    <property type="molecule type" value="Genomic_DNA"/>
</dbReference>
<evidence type="ECO:0008006" key="3">
    <source>
        <dbReference type="Google" id="ProtNLM"/>
    </source>
</evidence>
<protein>
    <recommendedName>
        <fullName evidence="3">Solute-binding protein family 3/N-terminal domain-containing protein</fullName>
    </recommendedName>
</protein>
<accession>A0A0C1ML39</accession>
<dbReference type="Proteomes" id="UP000031327">
    <property type="component" value="Unassembled WGS sequence"/>
</dbReference>
<dbReference type="SUPFAM" id="SSF53850">
    <property type="entry name" value="Periplasmic binding protein-like II"/>
    <property type="match status" value="1"/>
</dbReference>
<name>A0A0C1ML39_9GAMM</name>
<proteinExistence type="predicted"/>
<dbReference type="RefSeq" id="WP_039612038.1">
    <property type="nucleotide sequence ID" value="NZ_JWIC01000010.1"/>
</dbReference>
<evidence type="ECO:0000313" key="2">
    <source>
        <dbReference type="Proteomes" id="UP000031327"/>
    </source>
</evidence>
<evidence type="ECO:0000313" key="1">
    <source>
        <dbReference type="EMBL" id="KID55148.1"/>
    </source>
</evidence>
<sequence length="286" mass="33337">MYKLILIWLLLVSYTSIATETIRVRGSQSEHDSTHNYYVGLIELAFDKLNKPIRIQFSPYMVQDRALFELQSNRLIDLYWAGTNQQRESELGVVPIPLIKGLLGYRVFTIHQDNEQLFSQIKSIKSLKNMTLCQGQHWPDTDIMLAAGLSVITNVVYENMFKQVYADRCKAFPRGINEAFSEVESRQQIMPKLMVFDEVILHYRFPMYFFTHKDNTRLINDLQSGLMLAIKDGSFDKYMQTHPTTQHLFPLSKWKKKTILTIDNPFLSQSTPVEDKELWITLGNNK</sequence>
<dbReference type="AlphaFoldDB" id="A0A0C1ML39"/>
<reference evidence="1 2" key="1">
    <citation type="submission" date="2014-12" db="EMBL/GenBank/DDBJ databases">
        <title>Draft Genome Sequence of Pseudoalteromonas luteoviolacea HI1.</title>
        <authorList>
            <person name="Asahina A.Y."/>
            <person name="Hadfield M.G."/>
        </authorList>
    </citation>
    <scope>NUCLEOTIDE SEQUENCE [LARGE SCALE GENOMIC DNA]</scope>
    <source>
        <strain evidence="1 2">HI1</strain>
    </source>
</reference>